<accession>A0A183B6Y4</accession>
<dbReference type="OrthoDB" id="1045822at2759"/>
<dbReference type="WBParaSite" id="ECPE_0001500901-mRNA-1">
    <property type="protein sequence ID" value="ECPE_0001500901-mRNA-1"/>
    <property type="gene ID" value="ECPE_0001500901"/>
</dbReference>
<evidence type="ECO:0000313" key="1">
    <source>
        <dbReference type="EMBL" id="VDP92241.1"/>
    </source>
</evidence>
<sequence>MDHSVEAGLLVTFCAPCYLCHMYQLAGENCAIPLMGVGPALLRSRQRFRHKIKVRVCARNSGR</sequence>
<gene>
    <name evidence="1" type="ORF">ECPE_LOCUS14969</name>
</gene>
<organism evidence="3">
    <name type="scientific">Echinostoma caproni</name>
    <dbReference type="NCBI Taxonomy" id="27848"/>
    <lineage>
        <taxon>Eukaryota</taxon>
        <taxon>Metazoa</taxon>
        <taxon>Spiralia</taxon>
        <taxon>Lophotrochozoa</taxon>
        <taxon>Platyhelminthes</taxon>
        <taxon>Trematoda</taxon>
        <taxon>Digenea</taxon>
        <taxon>Plagiorchiida</taxon>
        <taxon>Echinostomata</taxon>
        <taxon>Echinostomatoidea</taxon>
        <taxon>Echinostomatidae</taxon>
        <taxon>Echinostoma</taxon>
    </lineage>
</organism>
<protein>
    <submittedName>
        <fullName evidence="3">(Fe-S)-binding protein</fullName>
    </submittedName>
</protein>
<reference evidence="3" key="1">
    <citation type="submission" date="2016-06" db="UniProtKB">
        <authorList>
            <consortium name="WormBaseParasite"/>
        </authorList>
    </citation>
    <scope>IDENTIFICATION</scope>
</reference>
<evidence type="ECO:0000313" key="2">
    <source>
        <dbReference type="Proteomes" id="UP000272942"/>
    </source>
</evidence>
<evidence type="ECO:0000313" key="3">
    <source>
        <dbReference type="WBParaSite" id="ECPE_0001500901-mRNA-1"/>
    </source>
</evidence>
<proteinExistence type="predicted"/>
<reference evidence="1 2" key="2">
    <citation type="submission" date="2018-11" db="EMBL/GenBank/DDBJ databases">
        <authorList>
            <consortium name="Pathogen Informatics"/>
        </authorList>
    </citation>
    <scope>NUCLEOTIDE SEQUENCE [LARGE SCALE GENOMIC DNA]</scope>
    <source>
        <strain evidence="1 2">Egypt</strain>
    </source>
</reference>
<keyword evidence="2" id="KW-1185">Reference proteome</keyword>
<dbReference type="AlphaFoldDB" id="A0A183B6Y4"/>
<name>A0A183B6Y4_9TREM</name>
<dbReference type="EMBL" id="UZAN01059082">
    <property type="protein sequence ID" value="VDP92241.1"/>
    <property type="molecule type" value="Genomic_DNA"/>
</dbReference>
<dbReference type="Proteomes" id="UP000272942">
    <property type="component" value="Unassembled WGS sequence"/>
</dbReference>